<dbReference type="STRING" id="2656787.A0A370U3Y7"/>
<comment type="caution">
    <text evidence="2">The sequence shown here is derived from an EMBL/GenBank/DDBJ whole genome shotgun (WGS) entry which is preliminary data.</text>
</comment>
<proteinExistence type="predicted"/>
<feature type="compositionally biased region" description="Acidic residues" evidence="1">
    <location>
        <begin position="95"/>
        <end position="106"/>
    </location>
</feature>
<feature type="compositionally biased region" description="Basic and acidic residues" evidence="1">
    <location>
        <begin position="148"/>
        <end position="162"/>
    </location>
</feature>
<dbReference type="EMBL" id="NPIC01000001">
    <property type="protein sequence ID" value="RDL42497.1"/>
    <property type="molecule type" value="Genomic_DNA"/>
</dbReference>
<protein>
    <submittedName>
        <fullName evidence="2">Uncharacterized protein</fullName>
    </submittedName>
</protein>
<gene>
    <name evidence="2" type="ORF">BP5553_02476</name>
</gene>
<accession>A0A370U3Y7</accession>
<dbReference type="PANTHER" id="PTHR40642">
    <property type="entry name" value="YALI0F31295P"/>
    <property type="match status" value="1"/>
</dbReference>
<evidence type="ECO:0000256" key="1">
    <source>
        <dbReference type="SAM" id="MobiDB-lite"/>
    </source>
</evidence>
<evidence type="ECO:0000313" key="2">
    <source>
        <dbReference type="EMBL" id="RDL42497.1"/>
    </source>
</evidence>
<organism evidence="2 3">
    <name type="scientific">Venustampulla echinocandica</name>
    <dbReference type="NCBI Taxonomy" id="2656787"/>
    <lineage>
        <taxon>Eukaryota</taxon>
        <taxon>Fungi</taxon>
        <taxon>Dikarya</taxon>
        <taxon>Ascomycota</taxon>
        <taxon>Pezizomycotina</taxon>
        <taxon>Leotiomycetes</taxon>
        <taxon>Helotiales</taxon>
        <taxon>Pleuroascaceae</taxon>
        <taxon>Venustampulla</taxon>
    </lineage>
</organism>
<dbReference type="AlphaFoldDB" id="A0A370U3Y7"/>
<name>A0A370U3Y7_9HELO</name>
<dbReference type="Pfam" id="PF12720">
    <property type="entry name" value="DUF3807"/>
    <property type="match status" value="1"/>
</dbReference>
<keyword evidence="3" id="KW-1185">Reference proteome</keyword>
<dbReference type="Proteomes" id="UP000254866">
    <property type="component" value="Unassembled WGS sequence"/>
</dbReference>
<dbReference type="OrthoDB" id="5422320at2759"/>
<sequence length="194" mass="22120">MAAVEISQEDLASFHNAHFATVAVNHFAQQFLGPVDEEYQEEDDGLGYYDDGVKRTLTDEQIRIFRHSEIEKILRDRRHTKEARNEDTPGVTTESVEEAEMEDGELNDSPVTETPTPPHNSEGAGKKKSRRQKQKHAKSQKSFFKQNIKPDLRKRTWDKVEDGLGDLQYDDMGANAPSAPSQASQRRRISYDDD</sequence>
<dbReference type="RefSeq" id="XP_031875153.1">
    <property type="nucleotide sequence ID" value="XM_032011099.1"/>
</dbReference>
<reference evidence="2 3" key="1">
    <citation type="journal article" date="2018" name="IMA Fungus">
        <title>IMA Genome-F 9: Draft genome sequence of Annulohypoxylon stygium, Aspergillus mulundensis, Berkeleyomyces basicola (syn. Thielaviopsis basicola), Ceratocystis smalleyi, two Cercospora beticola strains, Coleophoma cylindrospora, Fusarium fracticaudum, Phialophora cf. hyalina, and Morchella septimelata.</title>
        <authorList>
            <person name="Wingfield B.D."/>
            <person name="Bills G.F."/>
            <person name="Dong Y."/>
            <person name="Huang W."/>
            <person name="Nel W.J."/>
            <person name="Swalarsk-Parry B.S."/>
            <person name="Vaghefi N."/>
            <person name="Wilken P.M."/>
            <person name="An Z."/>
            <person name="de Beer Z.W."/>
            <person name="De Vos L."/>
            <person name="Chen L."/>
            <person name="Duong T.A."/>
            <person name="Gao Y."/>
            <person name="Hammerbacher A."/>
            <person name="Kikkert J.R."/>
            <person name="Li Y."/>
            <person name="Li H."/>
            <person name="Li K."/>
            <person name="Li Q."/>
            <person name="Liu X."/>
            <person name="Ma X."/>
            <person name="Naidoo K."/>
            <person name="Pethybridge S.J."/>
            <person name="Sun J."/>
            <person name="Steenkamp E.T."/>
            <person name="van der Nest M.A."/>
            <person name="van Wyk S."/>
            <person name="Wingfield M.J."/>
            <person name="Xiong C."/>
            <person name="Yue Q."/>
            <person name="Zhang X."/>
        </authorList>
    </citation>
    <scope>NUCLEOTIDE SEQUENCE [LARGE SCALE GENOMIC DNA]</scope>
    <source>
        <strain evidence="2 3">BP 5553</strain>
    </source>
</reference>
<dbReference type="GeneID" id="43595325"/>
<dbReference type="PANTHER" id="PTHR40642:SF1">
    <property type="entry name" value="YALI0F31295P"/>
    <property type="match status" value="1"/>
</dbReference>
<evidence type="ECO:0000313" key="3">
    <source>
        <dbReference type="Proteomes" id="UP000254866"/>
    </source>
</evidence>
<feature type="compositionally biased region" description="Basic residues" evidence="1">
    <location>
        <begin position="126"/>
        <end position="139"/>
    </location>
</feature>
<dbReference type="InterPro" id="IPR024526">
    <property type="entry name" value="DUF3807"/>
</dbReference>
<feature type="region of interest" description="Disordered" evidence="1">
    <location>
        <begin position="77"/>
        <end position="194"/>
    </location>
</feature>